<dbReference type="PANTHER" id="PTHR27006:SF606">
    <property type="entry name" value="INTERLEUKIN-1 RECEPTOR-ASSOCIATED KINASE 4"/>
    <property type="match status" value="1"/>
</dbReference>
<dbReference type="GO" id="GO:0004672">
    <property type="term" value="F:protein kinase activity"/>
    <property type="evidence" value="ECO:0007669"/>
    <property type="project" value="InterPro"/>
</dbReference>
<evidence type="ECO:0000256" key="1">
    <source>
        <dbReference type="SAM" id="MobiDB-lite"/>
    </source>
</evidence>
<accession>A0A8S0PMR1</accession>
<dbReference type="OrthoDB" id="911734at2759"/>
<evidence type="ECO:0000259" key="2">
    <source>
        <dbReference type="Pfam" id="PF07714"/>
    </source>
</evidence>
<name>A0A8S0PMR1_OLEEU</name>
<gene>
    <name evidence="3" type="ORF">OLEA9_A033244</name>
</gene>
<dbReference type="InterPro" id="IPR001245">
    <property type="entry name" value="Ser-Thr/Tyr_kinase_cat_dom"/>
</dbReference>
<dbReference type="EMBL" id="CACTIH010000124">
    <property type="protein sequence ID" value="CAA2954759.1"/>
    <property type="molecule type" value="Genomic_DNA"/>
</dbReference>
<evidence type="ECO:0000313" key="3">
    <source>
        <dbReference type="EMBL" id="CAA2954759.1"/>
    </source>
</evidence>
<sequence length="150" mass="16533">MSLKYASDGIFSIKSDVFSLGIVVLEIVTGKKNTEFYQSSEDLNLLGYVWRLWSENKALDLVDPILLESCEKSEVVKCINVGLLCVEEDPSDRPTMSNVVLMLSGETAVVPVPNQPAFVMRKHVVSTSSSSSNKPDSISNELTMFDPKGR</sequence>
<keyword evidence="4" id="KW-1185">Reference proteome</keyword>
<dbReference type="Gramene" id="OE9A033244T1">
    <property type="protein sequence ID" value="OE9A033244C1"/>
    <property type="gene ID" value="OE9A033244"/>
</dbReference>
<dbReference type="AlphaFoldDB" id="A0A8S0PMR1"/>
<dbReference type="Gene3D" id="1.10.510.10">
    <property type="entry name" value="Transferase(Phosphotransferase) domain 1"/>
    <property type="match status" value="1"/>
</dbReference>
<dbReference type="InterPro" id="IPR011009">
    <property type="entry name" value="Kinase-like_dom_sf"/>
</dbReference>
<feature type="compositionally biased region" description="Low complexity" evidence="1">
    <location>
        <begin position="127"/>
        <end position="139"/>
    </location>
</feature>
<dbReference type="SUPFAM" id="SSF56112">
    <property type="entry name" value="Protein kinase-like (PK-like)"/>
    <property type="match status" value="1"/>
</dbReference>
<comment type="caution">
    <text evidence="3">The sequence shown here is derived from an EMBL/GenBank/DDBJ whole genome shotgun (WGS) entry which is preliminary data.</text>
</comment>
<reference evidence="3 4" key="1">
    <citation type="submission" date="2019-12" db="EMBL/GenBank/DDBJ databases">
        <authorList>
            <person name="Alioto T."/>
            <person name="Alioto T."/>
            <person name="Gomez Garrido J."/>
        </authorList>
    </citation>
    <scope>NUCLEOTIDE SEQUENCE [LARGE SCALE GENOMIC DNA]</scope>
</reference>
<dbReference type="Proteomes" id="UP000594638">
    <property type="component" value="Unassembled WGS sequence"/>
</dbReference>
<organism evidence="3 4">
    <name type="scientific">Olea europaea subsp. europaea</name>
    <dbReference type="NCBI Taxonomy" id="158383"/>
    <lineage>
        <taxon>Eukaryota</taxon>
        <taxon>Viridiplantae</taxon>
        <taxon>Streptophyta</taxon>
        <taxon>Embryophyta</taxon>
        <taxon>Tracheophyta</taxon>
        <taxon>Spermatophyta</taxon>
        <taxon>Magnoliopsida</taxon>
        <taxon>eudicotyledons</taxon>
        <taxon>Gunneridae</taxon>
        <taxon>Pentapetalae</taxon>
        <taxon>asterids</taxon>
        <taxon>lamiids</taxon>
        <taxon>Lamiales</taxon>
        <taxon>Oleaceae</taxon>
        <taxon>Oleeae</taxon>
        <taxon>Olea</taxon>
    </lineage>
</organism>
<evidence type="ECO:0000313" key="4">
    <source>
        <dbReference type="Proteomes" id="UP000594638"/>
    </source>
</evidence>
<feature type="region of interest" description="Disordered" evidence="1">
    <location>
        <begin position="127"/>
        <end position="150"/>
    </location>
</feature>
<dbReference type="Pfam" id="PF07714">
    <property type="entry name" value="PK_Tyr_Ser-Thr"/>
    <property type="match status" value="1"/>
</dbReference>
<dbReference type="PANTHER" id="PTHR27006">
    <property type="entry name" value="PROMASTIGOTE SURFACE ANTIGEN PROTEIN PSA"/>
    <property type="match status" value="1"/>
</dbReference>
<feature type="domain" description="Serine-threonine/tyrosine-protein kinase catalytic" evidence="2">
    <location>
        <begin position="4"/>
        <end position="101"/>
    </location>
</feature>
<protein>
    <submittedName>
        <fullName evidence="3">G-type lectin S-receptor-like serine threonine-kinase At4g03230 isoform X2</fullName>
    </submittedName>
</protein>
<proteinExistence type="predicted"/>